<sequence>MALNEKISIVIISKNEEANIESCIESVINSFESLSNVNYEIILVDSNSEDNTIVKALKYGEKYPLKIIEITHSNLFSAALGRKVGSEQAVGEYILFLDGDMILENDFLSEGMEILENNSEDKVGLIGLRRDVISLPNGKIQIQDNIYKTHKVRTAEHFGGALLIKASVLKEVGNYYSHLISSEEPELYLRLKKNGYYILEAPIKMITHKIIKPSKQSIYKRVFSKRTLGIGQTFRSAIDNNSFLQLLTHNALNKFLVPFILDIATLVFLIVCISLNYNLLISLMGIFVIQLLGISYSLITKNIKSNLYIKIIFVNTIVGFFYKPKLNVELKKIK</sequence>
<evidence type="ECO:0000259" key="5">
    <source>
        <dbReference type="Pfam" id="PF00535"/>
    </source>
</evidence>
<feature type="transmembrane region" description="Helical" evidence="4">
    <location>
        <begin position="305"/>
        <end position="322"/>
    </location>
</feature>
<keyword evidence="4" id="KW-1133">Transmembrane helix</keyword>
<evidence type="ECO:0000313" key="6">
    <source>
        <dbReference type="EMBL" id="SCC24016.1"/>
    </source>
</evidence>
<evidence type="ECO:0000256" key="2">
    <source>
        <dbReference type="ARBA" id="ARBA00022676"/>
    </source>
</evidence>
<protein>
    <submittedName>
        <fullName evidence="6">Glycosyl transferase family 2</fullName>
    </submittedName>
</protein>
<proteinExistence type="inferred from homology"/>
<feature type="domain" description="Glycosyltransferase 2-like" evidence="5">
    <location>
        <begin position="8"/>
        <end position="125"/>
    </location>
</feature>
<name>A0A0V8HCY5_9BACI</name>
<dbReference type="PANTHER" id="PTHR43630:SF1">
    <property type="entry name" value="POLY-BETA-1,6-N-ACETYL-D-GLUCOSAMINE SYNTHASE"/>
    <property type="match status" value="1"/>
</dbReference>
<dbReference type="EMBL" id="FMAU01000004">
    <property type="protein sequence ID" value="SCC24016.1"/>
    <property type="molecule type" value="Genomic_DNA"/>
</dbReference>
<evidence type="ECO:0000256" key="4">
    <source>
        <dbReference type="SAM" id="Phobius"/>
    </source>
</evidence>
<dbReference type="Proteomes" id="UP000181997">
    <property type="component" value="Unassembled WGS sequence"/>
</dbReference>
<dbReference type="Pfam" id="PF00535">
    <property type="entry name" value="Glycos_transf_2"/>
    <property type="match status" value="1"/>
</dbReference>
<dbReference type="SUPFAM" id="SSF53448">
    <property type="entry name" value="Nucleotide-diphospho-sugar transferases"/>
    <property type="match status" value="1"/>
</dbReference>
<keyword evidence="4" id="KW-0812">Transmembrane</keyword>
<keyword evidence="2" id="KW-0328">Glycosyltransferase</keyword>
<keyword evidence="7" id="KW-1185">Reference proteome</keyword>
<dbReference type="RefSeq" id="WP_058299343.1">
    <property type="nucleotide sequence ID" value="NZ_FMAU01000004.1"/>
</dbReference>
<dbReference type="Gene3D" id="3.90.550.10">
    <property type="entry name" value="Spore Coat Polysaccharide Biosynthesis Protein SpsA, Chain A"/>
    <property type="match status" value="1"/>
</dbReference>
<dbReference type="GO" id="GO:0016757">
    <property type="term" value="F:glycosyltransferase activity"/>
    <property type="evidence" value="ECO:0007669"/>
    <property type="project" value="UniProtKB-KW"/>
</dbReference>
<dbReference type="OrthoDB" id="9785185at2"/>
<feature type="transmembrane region" description="Helical" evidence="4">
    <location>
        <begin position="280"/>
        <end position="299"/>
    </location>
</feature>
<evidence type="ECO:0000256" key="3">
    <source>
        <dbReference type="ARBA" id="ARBA00022679"/>
    </source>
</evidence>
<organism evidence="6 7">
    <name type="scientific">[Bacillus] enclensis</name>
    <dbReference type="NCBI Taxonomy" id="1402860"/>
    <lineage>
        <taxon>Bacteria</taxon>
        <taxon>Bacillati</taxon>
        <taxon>Bacillota</taxon>
        <taxon>Bacilli</taxon>
        <taxon>Bacillales</taxon>
        <taxon>Bacillaceae</taxon>
        <taxon>Rossellomorea</taxon>
    </lineage>
</organism>
<dbReference type="PANTHER" id="PTHR43630">
    <property type="entry name" value="POLY-BETA-1,6-N-ACETYL-D-GLUCOSAMINE SYNTHASE"/>
    <property type="match status" value="1"/>
</dbReference>
<comment type="similarity">
    <text evidence="1">Belongs to the glycosyltransferase 2 family.</text>
</comment>
<dbReference type="InterPro" id="IPR029044">
    <property type="entry name" value="Nucleotide-diphossugar_trans"/>
</dbReference>
<keyword evidence="3 6" id="KW-0808">Transferase</keyword>
<feature type="transmembrane region" description="Helical" evidence="4">
    <location>
        <begin position="255"/>
        <end position="273"/>
    </location>
</feature>
<accession>A0A0V8HCY5</accession>
<reference evidence="7" key="1">
    <citation type="submission" date="2016-08" db="EMBL/GenBank/DDBJ databases">
        <authorList>
            <person name="Varghese N."/>
            <person name="Submissions Spin"/>
        </authorList>
    </citation>
    <scope>NUCLEOTIDE SEQUENCE [LARGE SCALE GENOMIC DNA]</scope>
    <source>
        <strain evidence="7">SGD-1123</strain>
    </source>
</reference>
<keyword evidence="4" id="KW-0472">Membrane</keyword>
<evidence type="ECO:0000256" key="1">
    <source>
        <dbReference type="ARBA" id="ARBA00006739"/>
    </source>
</evidence>
<evidence type="ECO:0000313" key="7">
    <source>
        <dbReference type="Proteomes" id="UP000181997"/>
    </source>
</evidence>
<gene>
    <name evidence="6" type="ORF">GA0061094_3363</name>
</gene>
<dbReference type="AlphaFoldDB" id="A0A0V8HCY5"/>
<dbReference type="InterPro" id="IPR001173">
    <property type="entry name" value="Glyco_trans_2-like"/>
</dbReference>